<evidence type="ECO:0000313" key="8">
    <source>
        <dbReference type="EMBL" id="WFD42742.1"/>
    </source>
</evidence>
<evidence type="ECO:0000313" key="9">
    <source>
        <dbReference type="Proteomes" id="UP001214628"/>
    </source>
</evidence>
<feature type="transmembrane region" description="Helical" evidence="7">
    <location>
        <begin position="145"/>
        <end position="169"/>
    </location>
</feature>
<evidence type="ECO:0000256" key="7">
    <source>
        <dbReference type="SAM" id="Phobius"/>
    </source>
</evidence>
<dbReference type="GO" id="GO:0016020">
    <property type="term" value="C:membrane"/>
    <property type="evidence" value="ECO:0007669"/>
    <property type="project" value="UniProtKB-SubCell"/>
</dbReference>
<dbReference type="InterPro" id="IPR036259">
    <property type="entry name" value="MFS_trans_sf"/>
</dbReference>
<keyword evidence="2" id="KW-0813">Transport</keyword>
<evidence type="ECO:0000256" key="5">
    <source>
        <dbReference type="ARBA" id="ARBA00023136"/>
    </source>
</evidence>
<evidence type="ECO:0000256" key="6">
    <source>
        <dbReference type="SAM" id="MobiDB-lite"/>
    </source>
</evidence>
<feature type="region of interest" description="Disordered" evidence="6">
    <location>
        <begin position="70"/>
        <end position="110"/>
    </location>
</feature>
<feature type="compositionally biased region" description="Polar residues" evidence="6">
    <location>
        <begin position="91"/>
        <end position="104"/>
    </location>
</feature>
<protein>
    <recommendedName>
        <fullName evidence="10">Major facilitator superfamily (MFS) profile domain-containing protein</fullName>
    </recommendedName>
</protein>
<dbReference type="GO" id="GO:0022857">
    <property type="term" value="F:transmembrane transporter activity"/>
    <property type="evidence" value="ECO:0007669"/>
    <property type="project" value="InterPro"/>
</dbReference>
<dbReference type="InterPro" id="IPR011701">
    <property type="entry name" value="MFS"/>
</dbReference>
<organism evidence="8 9">
    <name type="scientific">Malassezia psittaci</name>
    <dbReference type="NCBI Taxonomy" id="1821823"/>
    <lineage>
        <taxon>Eukaryota</taxon>
        <taxon>Fungi</taxon>
        <taxon>Dikarya</taxon>
        <taxon>Basidiomycota</taxon>
        <taxon>Ustilaginomycotina</taxon>
        <taxon>Malasseziomycetes</taxon>
        <taxon>Malasseziales</taxon>
        <taxon>Malasseziaceae</taxon>
        <taxon>Malassezia</taxon>
    </lineage>
</organism>
<keyword evidence="9" id="KW-1185">Reference proteome</keyword>
<feature type="transmembrane region" description="Helical" evidence="7">
    <location>
        <begin position="214"/>
        <end position="231"/>
    </location>
</feature>
<feature type="transmembrane region" description="Helical" evidence="7">
    <location>
        <begin position="273"/>
        <end position="297"/>
    </location>
</feature>
<sequence>MSGSGVGGTAQIPLGVITLLFALVRIGPWSVQESPRYLAATDQLDDARSAVEQISEANGEERRVQLDDVRNSISDAPRPAAHDEDAEDSAMLNSSTDQVNNQPEASAVPGASASAILPQAVADHIQDLTERSEPLFQPPNRRPVLLTWTLWALMSLAFTMFNAFYPLYLQRKVGKQSGEAEEMQALYDYLWYALSSIPGSLIGTALIESPLGRAKALAISLFITAIAQLVFLASEQAIYVVISGMGVSLAATTAYAILYGYTPDVFPTSIRGTACAVASALGRITGIIAPLLAGVLLQIRIEFAVITSAMLFVICAATALMLPSKTRAAAVQL</sequence>
<proteinExistence type="predicted"/>
<feature type="transmembrane region" description="Helical" evidence="7">
    <location>
        <begin position="6"/>
        <end position="26"/>
    </location>
</feature>
<dbReference type="Pfam" id="PF07690">
    <property type="entry name" value="MFS_1"/>
    <property type="match status" value="1"/>
</dbReference>
<keyword evidence="5 7" id="KW-0472">Membrane</keyword>
<evidence type="ECO:0000256" key="4">
    <source>
        <dbReference type="ARBA" id="ARBA00022989"/>
    </source>
</evidence>
<keyword evidence="3 7" id="KW-0812">Transmembrane</keyword>
<dbReference type="PANTHER" id="PTHR23511:SF5">
    <property type="entry name" value="MAJOR FACILITATOR-TYPE TRANSPORTER HXNZ-RELATED"/>
    <property type="match status" value="1"/>
</dbReference>
<keyword evidence="4 7" id="KW-1133">Transmembrane helix</keyword>
<dbReference type="EMBL" id="CP118375">
    <property type="protein sequence ID" value="WFD42742.1"/>
    <property type="molecule type" value="Genomic_DNA"/>
</dbReference>
<dbReference type="Gene3D" id="1.20.1250.20">
    <property type="entry name" value="MFS general substrate transporter like domains"/>
    <property type="match status" value="1"/>
</dbReference>
<reference evidence="8" key="1">
    <citation type="submission" date="2023-02" db="EMBL/GenBank/DDBJ databases">
        <title>Mating type loci evolution in Malassezia.</title>
        <authorList>
            <person name="Coelho M.A."/>
        </authorList>
    </citation>
    <scope>NUCLEOTIDE SEQUENCE</scope>
    <source>
        <strain evidence="8">CBS 14136</strain>
    </source>
</reference>
<evidence type="ECO:0000256" key="3">
    <source>
        <dbReference type="ARBA" id="ARBA00022692"/>
    </source>
</evidence>
<evidence type="ECO:0000256" key="1">
    <source>
        <dbReference type="ARBA" id="ARBA00004141"/>
    </source>
</evidence>
<feature type="transmembrane region" description="Helical" evidence="7">
    <location>
        <begin position="303"/>
        <end position="322"/>
    </location>
</feature>
<accession>A0AAF0FDJ3</accession>
<gene>
    <name evidence="8" type="ORF">MPSI1_001391</name>
</gene>
<feature type="transmembrane region" description="Helical" evidence="7">
    <location>
        <begin position="237"/>
        <end position="261"/>
    </location>
</feature>
<feature type="transmembrane region" description="Helical" evidence="7">
    <location>
        <begin position="189"/>
        <end position="207"/>
    </location>
</feature>
<dbReference type="PANTHER" id="PTHR23511">
    <property type="entry name" value="SYNAPTIC VESICLE GLYCOPROTEIN 2"/>
    <property type="match status" value="1"/>
</dbReference>
<dbReference type="Proteomes" id="UP001214628">
    <property type="component" value="Chromosome 1"/>
</dbReference>
<evidence type="ECO:0008006" key="10">
    <source>
        <dbReference type="Google" id="ProtNLM"/>
    </source>
</evidence>
<dbReference type="SUPFAM" id="SSF103473">
    <property type="entry name" value="MFS general substrate transporter"/>
    <property type="match status" value="1"/>
</dbReference>
<comment type="subcellular location">
    <subcellularLocation>
        <location evidence="1">Membrane</location>
        <topology evidence="1">Multi-pass membrane protein</topology>
    </subcellularLocation>
</comment>
<name>A0AAF0FDJ3_9BASI</name>
<evidence type="ECO:0000256" key="2">
    <source>
        <dbReference type="ARBA" id="ARBA00022448"/>
    </source>
</evidence>
<dbReference type="AlphaFoldDB" id="A0AAF0FDJ3"/>